<dbReference type="RefSeq" id="WP_059377861.1">
    <property type="nucleotide sequence ID" value="NZ_CP061008.1"/>
</dbReference>
<name>A0A424W7Q5_ALCXX</name>
<reference evidence="1 2" key="1">
    <citation type="submission" date="2018-08" db="EMBL/GenBank/DDBJ databases">
        <title>Achromobacter xylosoxidans Genome sequencing and assembly.</title>
        <authorList>
            <person name="Wang R."/>
            <person name="Rensing C."/>
            <person name="Li Y."/>
        </authorList>
    </citation>
    <scope>NUCLEOTIDE SEQUENCE [LARGE SCALE GENOMIC DNA]</scope>
    <source>
        <strain evidence="1 2">GD003A</strain>
    </source>
</reference>
<accession>A0A424W7Q5</accession>
<proteinExistence type="predicted"/>
<organism evidence="1 2">
    <name type="scientific">Alcaligenes xylosoxydans xylosoxydans</name>
    <name type="common">Achromobacter xylosoxidans</name>
    <dbReference type="NCBI Taxonomy" id="85698"/>
    <lineage>
        <taxon>Bacteria</taxon>
        <taxon>Pseudomonadati</taxon>
        <taxon>Pseudomonadota</taxon>
        <taxon>Betaproteobacteria</taxon>
        <taxon>Burkholderiales</taxon>
        <taxon>Alcaligenaceae</taxon>
        <taxon>Achromobacter</taxon>
    </lineage>
</organism>
<sequence>MNAATTRIPVERRFPLTLKQSITSIRELYETGKQQRWAPETDIPWASLDLGALDARVRDAARLTWSRRAWVEYAGLSETPALLVRLCLESGRESDPKYFLTVRNTEEAWQIECFHRYATLLGGYLNRPPSPQQEAIFNQCRHRQVLDAACNADAFFATHAAVEDGLELELFRAYLENAREPVARRILEQCVQAKERHATFGWLYVAERAAAWSDADRAAVAQAVSGYLNDIELRGYHCPWLAEPDGPESQASALTAEAGLGAASADREYEVLWSYLETVTRRLAEFGVELPGIALSTRRPN</sequence>
<evidence type="ECO:0000313" key="1">
    <source>
        <dbReference type="EMBL" id="RPJ89247.1"/>
    </source>
</evidence>
<protein>
    <recommendedName>
        <fullName evidence="3">Phenylacetate-CoA oxygenase subunit PaaI</fullName>
    </recommendedName>
</protein>
<gene>
    <name evidence="1" type="ORF">DY367_23795</name>
</gene>
<evidence type="ECO:0008006" key="3">
    <source>
        <dbReference type="Google" id="ProtNLM"/>
    </source>
</evidence>
<dbReference type="SUPFAM" id="SSF47240">
    <property type="entry name" value="Ferritin-like"/>
    <property type="match status" value="1"/>
</dbReference>
<dbReference type="InterPro" id="IPR009078">
    <property type="entry name" value="Ferritin-like_SF"/>
</dbReference>
<dbReference type="AlphaFoldDB" id="A0A424W7Q5"/>
<dbReference type="Proteomes" id="UP000285324">
    <property type="component" value="Unassembled WGS sequence"/>
</dbReference>
<evidence type="ECO:0000313" key="2">
    <source>
        <dbReference type="Proteomes" id="UP000285324"/>
    </source>
</evidence>
<dbReference type="OrthoDB" id="5500270at2"/>
<comment type="caution">
    <text evidence="1">The sequence shown here is derived from an EMBL/GenBank/DDBJ whole genome shotgun (WGS) entry which is preliminary data.</text>
</comment>
<dbReference type="EMBL" id="QVXO01000045">
    <property type="protein sequence ID" value="RPJ89247.1"/>
    <property type="molecule type" value="Genomic_DNA"/>
</dbReference>